<dbReference type="GO" id="GO:0012505">
    <property type="term" value="C:endomembrane system"/>
    <property type="evidence" value="ECO:0007669"/>
    <property type="project" value="TreeGrafter"/>
</dbReference>
<keyword evidence="6" id="KW-1185">Reference proteome</keyword>
<evidence type="ECO:0000313" key="5">
    <source>
        <dbReference type="EnsemblMetazoa" id="SMAR006833-PA"/>
    </source>
</evidence>
<feature type="transmembrane region" description="Helical" evidence="3">
    <location>
        <begin position="258"/>
        <end position="280"/>
    </location>
</feature>
<dbReference type="PANTHER" id="PTHR19957">
    <property type="entry name" value="SYNTAXIN"/>
    <property type="match status" value="1"/>
</dbReference>
<keyword evidence="3" id="KW-1133">Transmembrane helix</keyword>
<protein>
    <recommendedName>
        <fullName evidence="4">t-SNARE coiled-coil homology domain-containing protein</fullName>
    </recommendedName>
</protein>
<evidence type="ECO:0000256" key="3">
    <source>
        <dbReference type="SAM" id="Phobius"/>
    </source>
</evidence>
<dbReference type="GO" id="GO:0006886">
    <property type="term" value="P:intracellular protein transport"/>
    <property type="evidence" value="ECO:0007669"/>
    <property type="project" value="TreeGrafter"/>
</dbReference>
<keyword evidence="3" id="KW-0812">Transmembrane</keyword>
<dbReference type="InterPro" id="IPR010989">
    <property type="entry name" value="SNARE"/>
</dbReference>
<dbReference type="AlphaFoldDB" id="T1IZZ4"/>
<keyword evidence="3" id="KW-0472">Membrane</keyword>
<dbReference type="EnsemblMetazoa" id="SMAR006833-RA">
    <property type="protein sequence ID" value="SMAR006833-PA"/>
    <property type="gene ID" value="SMAR006833"/>
</dbReference>
<comment type="similarity">
    <text evidence="1">Belongs to the syntaxin family.</text>
</comment>
<dbReference type="InterPro" id="IPR000727">
    <property type="entry name" value="T_SNARE_dom"/>
</dbReference>
<dbReference type="InterPro" id="IPR045242">
    <property type="entry name" value="Syntaxin"/>
</dbReference>
<sequence>MADKGYAHTTYGSIDTPQVAFVDPTFNPTEFSSLCDNISSNIYVVQSNASILDRSQKQIGSPTDNATFREKLQDVQQRTNQLIALTTQYLQQATTLSKTGEKSHKVQAERLRNEFQSVVKRYWELQKQVVYKIKASYFKSTPSKMELTSPATDWSEGSDQTQLLDNMAAQQQAQRQVQRDFEAEHDFVMDRDERIRQIEGDMLDANDIFRTLAGMVAIQGQDIDSIGRNIEQAGEEVDGAEQQLIQAASYQRKFRRNLFCLLGVLFTVAIIIIIVVVLTVKT</sequence>
<feature type="domain" description="T-SNARE coiled-coil homology" evidence="4">
    <location>
        <begin position="185"/>
        <end position="247"/>
    </location>
</feature>
<dbReference type="HOGENOM" id="CLU_059257_1_0_1"/>
<proteinExistence type="inferred from homology"/>
<dbReference type="GO" id="GO:0000149">
    <property type="term" value="F:SNARE binding"/>
    <property type="evidence" value="ECO:0007669"/>
    <property type="project" value="TreeGrafter"/>
</dbReference>
<dbReference type="Gene3D" id="1.20.58.70">
    <property type="match status" value="1"/>
</dbReference>
<keyword evidence="2" id="KW-0532">Neurotransmitter transport</keyword>
<dbReference type="SMART" id="SM00503">
    <property type="entry name" value="SynN"/>
    <property type="match status" value="1"/>
</dbReference>
<dbReference type="PROSITE" id="PS50192">
    <property type="entry name" value="T_SNARE"/>
    <property type="match status" value="1"/>
</dbReference>
<dbReference type="SMART" id="SM00397">
    <property type="entry name" value="t_SNARE"/>
    <property type="match status" value="1"/>
</dbReference>
<evidence type="ECO:0000313" key="6">
    <source>
        <dbReference type="Proteomes" id="UP000014500"/>
    </source>
</evidence>
<evidence type="ECO:0000259" key="4">
    <source>
        <dbReference type="PROSITE" id="PS50192"/>
    </source>
</evidence>
<evidence type="ECO:0000256" key="2">
    <source>
        <dbReference type="ARBA" id="ARBA00022775"/>
    </source>
</evidence>
<dbReference type="eggNOG" id="KOG0811">
    <property type="taxonomic scope" value="Eukaryota"/>
</dbReference>
<keyword evidence="2" id="KW-0813">Transport</keyword>
<dbReference type="Pfam" id="PF14523">
    <property type="entry name" value="Syntaxin_2"/>
    <property type="match status" value="1"/>
</dbReference>
<dbReference type="STRING" id="126957.T1IZZ4"/>
<dbReference type="EMBL" id="JH431728">
    <property type="status" value="NOT_ANNOTATED_CDS"/>
    <property type="molecule type" value="Genomic_DNA"/>
</dbReference>
<dbReference type="GO" id="GO:0031201">
    <property type="term" value="C:SNARE complex"/>
    <property type="evidence" value="ECO:0007669"/>
    <property type="project" value="TreeGrafter"/>
</dbReference>
<dbReference type="GO" id="GO:0048278">
    <property type="term" value="P:vesicle docking"/>
    <property type="evidence" value="ECO:0007669"/>
    <property type="project" value="TreeGrafter"/>
</dbReference>
<reference evidence="6" key="1">
    <citation type="submission" date="2011-05" db="EMBL/GenBank/DDBJ databases">
        <authorList>
            <person name="Richards S.R."/>
            <person name="Qu J."/>
            <person name="Jiang H."/>
            <person name="Jhangiani S.N."/>
            <person name="Agravi P."/>
            <person name="Goodspeed R."/>
            <person name="Gross S."/>
            <person name="Mandapat C."/>
            <person name="Jackson L."/>
            <person name="Mathew T."/>
            <person name="Pu L."/>
            <person name="Thornton R."/>
            <person name="Saada N."/>
            <person name="Wilczek-Boney K.B."/>
            <person name="Lee S."/>
            <person name="Kovar C."/>
            <person name="Wu Y."/>
            <person name="Scherer S.E."/>
            <person name="Worley K.C."/>
            <person name="Muzny D.M."/>
            <person name="Gibbs R."/>
        </authorList>
    </citation>
    <scope>NUCLEOTIDE SEQUENCE</scope>
    <source>
        <strain evidence="6">Brora</strain>
    </source>
</reference>
<dbReference type="GO" id="GO:0006906">
    <property type="term" value="P:vesicle fusion"/>
    <property type="evidence" value="ECO:0007669"/>
    <property type="project" value="TreeGrafter"/>
</dbReference>
<dbReference type="OMA" id="RVHNTME"/>
<evidence type="ECO:0000256" key="1">
    <source>
        <dbReference type="ARBA" id="ARBA00009063"/>
    </source>
</evidence>
<dbReference type="Proteomes" id="UP000014500">
    <property type="component" value="Unassembled WGS sequence"/>
</dbReference>
<dbReference type="PANTHER" id="PTHR19957:SF38">
    <property type="entry name" value="LD27581P"/>
    <property type="match status" value="1"/>
</dbReference>
<dbReference type="Gene3D" id="1.20.5.110">
    <property type="match status" value="1"/>
</dbReference>
<dbReference type="GO" id="GO:0005484">
    <property type="term" value="F:SNAP receptor activity"/>
    <property type="evidence" value="ECO:0007669"/>
    <property type="project" value="TreeGrafter"/>
</dbReference>
<dbReference type="GO" id="GO:0006836">
    <property type="term" value="P:neurotransmitter transport"/>
    <property type="evidence" value="ECO:0007669"/>
    <property type="project" value="UniProtKB-KW"/>
</dbReference>
<accession>T1IZZ4</accession>
<name>T1IZZ4_STRMM</name>
<dbReference type="SUPFAM" id="SSF47661">
    <property type="entry name" value="t-snare proteins"/>
    <property type="match status" value="1"/>
</dbReference>
<reference evidence="5" key="2">
    <citation type="submission" date="2015-02" db="UniProtKB">
        <authorList>
            <consortium name="EnsemblMetazoa"/>
        </authorList>
    </citation>
    <scope>IDENTIFICATION</scope>
</reference>
<dbReference type="InterPro" id="IPR006011">
    <property type="entry name" value="Syntaxin_N"/>
</dbReference>
<dbReference type="Pfam" id="PF05739">
    <property type="entry name" value="SNARE"/>
    <property type="match status" value="1"/>
</dbReference>
<organism evidence="5 6">
    <name type="scientific">Strigamia maritima</name>
    <name type="common">European centipede</name>
    <name type="synonym">Geophilus maritimus</name>
    <dbReference type="NCBI Taxonomy" id="126957"/>
    <lineage>
        <taxon>Eukaryota</taxon>
        <taxon>Metazoa</taxon>
        <taxon>Ecdysozoa</taxon>
        <taxon>Arthropoda</taxon>
        <taxon>Myriapoda</taxon>
        <taxon>Chilopoda</taxon>
        <taxon>Pleurostigmophora</taxon>
        <taxon>Geophilomorpha</taxon>
        <taxon>Linotaeniidae</taxon>
        <taxon>Strigamia</taxon>
    </lineage>
</organism>
<dbReference type="PhylomeDB" id="T1IZZ4"/>